<dbReference type="InterPro" id="IPR009003">
    <property type="entry name" value="Peptidase_S1_PA"/>
</dbReference>
<evidence type="ECO:0000256" key="6">
    <source>
        <dbReference type="ARBA" id="ARBA00022801"/>
    </source>
</evidence>
<keyword evidence="9" id="KW-1015">Disulfide bond</keyword>
<evidence type="ECO:0000256" key="5">
    <source>
        <dbReference type="ARBA" id="ARBA00022729"/>
    </source>
</evidence>
<dbReference type="Gene3D" id="2.40.10.10">
    <property type="entry name" value="Trypsin-like serine proteases"/>
    <property type="match status" value="1"/>
</dbReference>
<evidence type="ECO:0000256" key="8">
    <source>
        <dbReference type="ARBA" id="ARBA00023145"/>
    </source>
</evidence>
<evidence type="ECO:0000256" key="9">
    <source>
        <dbReference type="ARBA" id="ARBA00023157"/>
    </source>
</evidence>
<evidence type="ECO:0000259" key="14">
    <source>
        <dbReference type="PROSITE" id="PS50240"/>
    </source>
</evidence>
<dbReference type="SMART" id="SM00020">
    <property type="entry name" value="Tryp_SPc"/>
    <property type="match status" value="1"/>
</dbReference>
<dbReference type="InterPro" id="IPR001314">
    <property type="entry name" value="Peptidase_S1A"/>
</dbReference>
<keyword evidence="4 12" id="KW-0645">Protease</keyword>
<dbReference type="GO" id="GO:0006508">
    <property type="term" value="P:proteolysis"/>
    <property type="evidence" value="ECO:0007669"/>
    <property type="project" value="UniProtKB-KW"/>
</dbReference>
<keyword evidence="15" id="KW-1185">Reference proteome</keyword>
<evidence type="ECO:0000256" key="2">
    <source>
        <dbReference type="ARBA" id="ARBA00007664"/>
    </source>
</evidence>
<evidence type="ECO:0000256" key="4">
    <source>
        <dbReference type="ARBA" id="ARBA00022670"/>
    </source>
</evidence>
<evidence type="ECO:0000256" key="7">
    <source>
        <dbReference type="ARBA" id="ARBA00022825"/>
    </source>
</evidence>
<evidence type="ECO:0000256" key="1">
    <source>
        <dbReference type="ARBA" id="ARBA00004239"/>
    </source>
</evidence>
<evidence type="ECO:0000256" key="12">
    <source>
        <dbReference type="RuleBase" id="RU363034"/>
    </source>
</evidence>
<reference evidence="16" key="1">
    <citation type="submission" date="2025-08" db="UniProtKB">
        <authorList>
            <consortium name="RefSeq"/>
        </authorList>
    </citation>
    <scope>IDENTIFICATION</scope>
    <source>
        <strain evidence="16">Mau12</strain>
        <tissue evidence="16">Whole Body</tissue>
    </source>
</reference>
<evidence type="ECO:0000256" key="3">
    <source>
        <dbReference type="ARBA" id="ARBA00022525"/>
    </source>
</evidence>
<proteinExistence type="inferred from homology"/>
<dbReference type="InterPro" id="IPR018114">
    <property type="entry name" value="TRYPSIN_HIS"/>
</dbReference>
<feature type="domain" description="Peptidase S1" evidence="14">
    <location>
        <begin position="27"/>
        <end position="248"/>
    </location>
</feature>
<dbReference type="EC" id="3.4.21.4" evidence="11"/>
<name>A0A6P8KF86_DROMA</name>
<comment type="catalytic activity">
    <reaction evidence="10">
        <text>Preferential cleavage: Arg-|-Xaa, Lys-|-Xaa.</text>
        <dbReference type="EC" id="3.4.21.4"/>
    </reaction>
</comment>
<dbReference type="PROSITE" id="PS50240">
    <property type="entry name" value="TRYPSIN_DOM"/>
    <property type="match status" value="1"/>
</dbReference>
<dbReference type="PANTHER" id="PTHR24276:SF91">
    <property type="entry name" value="AT26814P-RELATED"/>
    <property type="match status" value="1"/>
</dbReference>
<dbReference type="GO" id="GO:0005576">
    <property type="term" value="C:extracellular region"/>
    <property type="evidence" value="ECO:0007669"/>
    <property type="project" value="UniProtKB-SubCell"/>
</dbReference>
<accession>A0A6P8KF86</accession>
<dbReference type="SUPFAM" id="SSF50494">
    <property type="entry name" value="Trypsin-like serine proteases"/>
    <property type="match status" value="1"/>
</dbReference>
<dbReference type="PROSITE" id="PS00135">
    <property type="entry name" value="TRYPSIN_SER"/>
    <property type="match status" value="1"/>
</dbReference>
<evidence type="ECO:0000256" key="11">
    <source>
        <dbReference type="ARBA" id="ARBA00038868"/>
    </source>
</evidence>
<keyword evidence="6 12" id="KW-0378">Hydrolase</keyword>
<dbReference type="PROSITE" id="PS00134">
    <property type="entry name" value="TRYPSIN_HIS"/>
    <property type="match status" value="1"/>
</dbReference>
<dbReference type="Proteomes" id="UP000515162">
    <property type="component" value="Chromosome 2L"/>
</dbReference>
<dbReference type="PANTHER" id="PTHR24276">
    <property type="entry name" value="POLYSERASE-RELATED"/>
    <property type="match status" value="1"/>
</dbReference>
<evidence type="ECO:0000313" key="15">
    <source>
        <dbReference type="Proteomes" id="UP000515162"/>
    </source>
</evidence>
<dbReference type="InterPro" id="IPR033116">
    <property type="entry name" value="TRYPSIN_SER"/>
</dbReference>
<organism evidence="15 16">
    <name type="scientific">Drosophila mauritiana</name>
    <name type="common">Fruit fly</name>
    <dbReference type="NCBI Taxonomy" id="7226"/>
    <lineage>
        <taxon>Eukaryota</taxon>
        <taxon>Metazoa</taxon>
        <taxon>Ecdysozoa</taxon>
        <taxon>Arthropoda</taxon>
        <taxon>Hexapoda</taxon>
        <taxon>Insecta</taxon>
        <taxon>Pterygota</taxon>
        <taxon>Neoptera</taxon>
        <taxon>Endopterygota</taxon>
        <taxon>Diptera</taxon>
        <taxon>Brachycera</taxon>
        <taxon>Muscomorpha</taxon>
        <taxon>Ephydroidea</taxon>
        <taxon>Drosophilidae</taxon>
        <taxon>Drosophila</taxon>
        <taxon>Sophophora</taxon>
    </lineage>
</organism>
<evidence type="ECO:0000256" key="10">
    <source>
        <dbReference type="ARBA" id="ARBA00036320"/>
    </source>
</evidence>
<keyword evidence="3" id="KW-0964">Secreted</keyword>
<dbReference type="Pfam" id="PF00089">
    <property type="entry name" value="Trypsin"/>
    <property type="match status" value="1"/>
</dbReference>
<evidence type="ECO:0000256" key="13">
    <source>
        <dbReference type="SAM" id="SignalP"/>
    </source>
</evidence>
<dbReference type="GO" id="GO:0004252">
    <property type="term" value="F:serine-type endopeptidase activity"/>
    <property type="evidence" value="ECO:0007669"/>
    <property type="project" value="UniProtKB-EC"/>
</dbReference>
<feature type="signal peptide" evidence="13">
    <location>
        <begin position="1"/>
        <end position="17"/>
    </location>
</feature>
<comment type="subcellular location">
    <subcellularLocation>
        <location evidence="1">Secreted</location>
        <location evidence="1">Extracellular space</location>
    </subcellularLocation>
</comment>
<dbReference type="RefSeq" id="XP_033167528.1">
    <property type="nucleotide sequence ID" value="XM_033311637.1"/>
</dbReference>
<dbReference type="InterPro" id="IPR043504">
    <property type="entry name" value="Peptidase_S1_PA_chymotrypsin"/>
</dbReference>
<dbReference type="AlphaFoldDB" id="A0A6P8KF86"/>
<dbReference type="PRINTS" id="PR00722">
    <property type="entry name" value="CHYMOTRYPSIN"/>
</dbReference>
<evidence type="ECO:0000313" key="16">
    <source>
        <dbReference type="RefSeq" id="XP_033167528.1"/>
    </source>
</evidence>
<protein>
    <recommendedName>
        <fullName evidence="11">trypsin</fullName>
        <ecNumber evidence="11">3.4.21.4</ecNumber>
    </recommendedName>
</protein>
<dbReference type="InterPro" id="IPR050430">
    <property type="entry name" value="Peptidase_S1"/>
</dbReference>
<dbReference type="GeneID" id="117145833"/>
<comment type="similarity">
    <text evidence="2">Belongs to the peptidase S1 family.</text>
</comment>
<keyword evidence="7 12" id="KW-0720">Serine protease</keyword>
<gene>
    <name evidence="16" type="primary">LOC117145833</name>
</gene>
<keyword evidence="8" id="KW-0865">Zymogen</keyword>
<keyword evidence="5 13" id="KW-0732">Signal</keyword>
<dbReference type="InterPro" id="IPR001254">
    <property type="entry name" value="Trypsin_dom"/>
</dbReference>
<dbReference type="FunFam" id="2.40.10.10:FF:000177">
    <property type="entry name" value="Serine protease"/>
    <property type="match status" value="1"/>
</dbReference>
<feature type="chain" id="PRO_5027996631" description="trypsin" evidence="13">
    <location>
        <begin position="18"/>
        <end position="251"/>
    </location>
</feature>
<dbReference type="CDD" id="cd00190">
    <property type="entry name" value="Tryp_SPc"/>
    <property type="match status" value="1"/>
</dbReference>
<sequence>MFIESFLLLLALHFLSAGRVSRWEQRIIGGEPIGIEQAPWQVSLQLYGDLVCGGSIYSESIIVTAAHCFFDKNGNRKDDQGYQVRAGSVLTDSNGTLVDVAAIIIHEEYAYDRNINDIAIVSLSTPLEFTSKVQPISLAKTKPSPGSIALVSGWGVSYIFNDGTKLYPTHLQGLTLHIKSMFSCRLFDPSLICAGTYRRTACHGDSGGPLVVNKQLVGVVSWGRKGCQASTFFVSVPYFREWILNAIASFQ</sequence>